<dbReference type="InterPro" id="IPR006660">
    <property type="entry name" value="Arsenate_reductase-like"/>
</dbReference>
<dbReference type="PROSITE" id="PS51353">
    <property type="entry name" value="ARSC"/>
    <property type="match status" value="1"/>
</dbReference>
<gene>
    <name evidence="2" type="ORF">COV04_01380</name>
</gene>
<dbReference type="InterPro" id="IPR036249">
    <property type="entry name" value="Thioredoxin-like_sf"/>
</dbReference>
<evidence type="ECO:0000313" key="2">
    <source>
        <dbReference type="EMBL" id="PJE76182.1"/>
    </source>
</evidence>
<evidence type="ECO:0000256" key="1">
    <source>
        <dbReference type="PROSITE-ProRule" id="PRU01282"/>
    </source>
</evidence>
<protein>
    <submittedName>
        <fullName evidence="2">Arsenate reductase</fullName>
    </submittedName>
</protein>
<dbReference type="Gene3D" id="3.40.30.10">
    <property type="entry name" value="Glutaredoxin"/>
    <property type="match status" value="1"/>
</dbReference>
<dbReference type="EMBL" id="PFET01000005">
    <property type="protein sequence ID" value="PJE76182.1"/>
    <property type="molecule type" value="Genomic_DNA"/>
</dbReference>
<name>A0A2M8LFF5_9BACT</name>
<accession>A0A2M8LFF5</accession>
<comment type="similarity">
    <text evidence="1">Belongs to the ArsC family.</text>
</comment>
<reference evidence="2 3" key="1">
    <citation type="submission" date="2017-09" db="EMBL/GenBank/DDBJ databases">
        <title>Depth-based differentiation of microbial function through sediment-hosted aquifers and enrichment of novel symbionts in the deep terrestrial subsurface.</title>
        <authorList>
            <person name="Probst A.J."/>
            <person name="Ladd B."/>
            <person name="Jarett J.K."/>
            <person name="Geller-Mcgrath D.E."/>
            <person name="Sieber C.M."/>
            <person name="Emerson J.B."/>
            <person name="Anantharaman K."/>
            <person name="Thomas B.C."/>
            <person name="Malmstrom R."/>
            <person name="Stieglmeier M."/>
            <person name="Klingl A."/>
            <person name="Woyke T."/>
            <person name="Ryan C.M."/>
            <person name="Banfield J.F."/>
        </authorList>
    </citation>
    <scope>NUCLEOTIDE SEQUENCE [LARGE SCALE GENOMIC DNA]</scope>
    <source>
        <strain evidence="2">CG10_big_fil_rev_8_21_14_0_10_48_11</strain>
    </source>
</reference>
<proteinExistence type="inferred from homology"/>
<dbReference type="Proteomes" id="UP000231152">
    <property type="component" value="Unassembled WGS sequence"/>
</dbReference>
<organism evidence="2 3">
    <name type="scientific">Candidatus Uhrbacteria bacterium CG10_big_fil_rev_8_21_14_0_10_48_11</name>
    <dbReference type="NCBI Taxonomy" id="1975037"/>
    <lineage>
        <taxon>Bacteria</taxon>
        <taxon>Candidatus Uhriibacteriota</taxon>
    </lineage>
</organism>
<dbReference type="PANTHER" id="PTHR30041:SF4">
    <property type="entry name" value="ARSENATE REDUCTASE"/>
    <property type="match status" value="1"/>
</dbReference>
<comment type="caution">
    <text evidence="2">The sequence shown here is derived from an EMBL/GenBank/DDBJ whole genome shotgun (WGS) entry which is preliminary data.</text>
</comment>
<evidence type="ECO:0000313" key="3">
    <source>
        <dbReference type="Proteomes" id="UP000231152"/>
    </source>
</evidence>
<dbReference type="PANTHER" id="PTHR30041">
    <property type="entry name" value="ARSENATE REDUCTASE"/>
    <property type="match status" value="1"/>
</dbReference>
<dbReference type="SUPFAM" id="SSF52833">
    <property type="entry name" value="Thioredoxin-like"/>
    <property type="match status" value="1"/>
</dbReference>
<sequence>MPPEKVDEKKIGQDDPVKVYRKPSCSTCRAAEVFLVQKKVPYVTVNYHERPLTRFEIWQLLDKLKMKPRDILRRREPLYKKFGLDHGHHTDDELVTLMEAHPELIERPIVEKGDHAVLARPVDTILQLLKKPLRLPKSVKPVKPTNLNL</sequence>
<dbReference type="AlphaFoldDB" id="A0A2M8LFF5"/>
<dbReference type="Pfam" id="PF03960">
    <property type="entry name" value="ArsC"/>
    <property type="match status" value="1"/>
</dbReference>